<evidence type="ECO:0000313" key="2">
    <source>
        <dbReference type="EMBL" id="CAD6219660.1"/>
    </source>
</evidence>
<keyword evidence="1" id="KW-1133">Transmembrane helix</keyword>
<comment type="caution">
    <text evidence="2">The sequence shown here is derived from an EMBL/GenBank/DDBJ whole genome shotgun (WGS) entry which is preliminary data.</text>
</comment>
<evidence type="ECO:0000313" key="3">
    <source>
        <dbReference type="Proteomes" id="UP000604825"/>
    </source>
</evidence>
<keyword evidence="1" id="KW-0812">Transmembrane</keyword>
<reference evidence="2" key="1">
    <citation type="submission" date="2020-10" db="EMBL/GenBank/DDBJ databases">
        <authorList>
            <person name="Han B."/>
            <person name="Lu T."/>
            <person name="Zhao Q."/>
            <person name="Huang X."/>
            <person name="Zhao Y."/>
        </authorList>
    </citation>
    <scope>NUCLEOTIDE SEQUENCE</scope>
</reference>
<proteinExistence type="predicted"/>
<name>A0A811NBI7_9POAL</name>
<protein>
    <submittedName>
        <fullName evidence="2">Uncharacterized protein</fullName>
    </submittedName>
</protein>
<dbReference type="Proteomes" id="UP000604825">
    <property type="component" value="Unassembled WGS sequence"/>
</dbReference>
<feature type="transmembrane region" description="Helical" evidence="1">
    <location>
        <begin position="140"/>
        <end position="166"/>
    </location>
</feature>
<gene>
    <name evidence="2" type="ORF">NCGR_LOCUS13289</name>
</gene>
<keyword evidence="3" id="KW-1185">Reference proteome</keyword>
<dbReference type="EMBL" id="CAJGYO010000003">
    <property type="protein sequence ID" value="CAD6219660.1"/>
    <property type="molecule type" value="Genomic_DNA"/>
</dbReference>
<sequence>MPWIDHVEVVTEGIEVVVQHINTLLKVILPVLNLQILLQCRQSTKLCIDSINVTMEPLQDTLKPGHNRLIHSGVKVLPELLKTSVHVTLPLLPHGVKTMQHLLLNTLTKLSNGCVPCVLHVLKVGIKVTWRRYPSILLRIWLHLWLNWILITIHVLIIDCSFYFLISLNWRKGS</sequence>
<evidence type="ECO:0000256" key="1">
    <source>
        <dbReference type="SAM" id="Phobius"/>
    </source>
</evidence>
<organism evidence="2 3">
    <name type="scientific">Miscanthus lutarioriparius</name>
    <dbReference type="NCBI Taxonomy" id="422564"/>
    <lineage>
        <taxon>Eukaryota</taxon>
        <taxon>Viridiplantae</taxon>
        <taxon>Streptophyta</taxon>
        <taxon>Embryophyta</taxon>
        <taxon>Tracheophyta</taxon>
        <taxon>Spermatophyta</taxon>
        <taxon>Magnoliopsida</taxon>
        <taxon>Liliopsida</taxon>
        <taxon>Poales</taxon>
        <taxon>Poaceae</taxon>
        <taxon>PACMAD clade</taxon>
        <taxon>Panicoideae</taxon>
        <taxon>Andropogonodae</taxon>
        <taxon>Andropogoneae</taxon>
        <taxon>Saccharinae</taxon>
        <taxon>Miscanthus</taxon>
    </lineage>
</organism>
<dbReference type="AlphaFoldDB" id="A0A811NBI7"/>
<accession>A0A811NBI7</accession>
<keyword evidence="1" id="KW-0472">Membrane</keyword>